<sequence length="104" mass="12406">MEFCPKCGAIMFSDKKKFKCKCGYEKKITRELSDKYKIAEKIESKESVIFTGEDVRTLPTTKAECPKCGNKEAFWWMQQTRRADEAETRFLRCTKCKYTWREYD</sequence>
<dbReference type="PANTHER" id="PTHR11239">
    <property type="entry name" value="DNA-DIRECTED RNA POLYMERASE"/>
    <property type="match status" value="1"/>
</dbReference>
<keyword evidence="3 10" id="KW-0863">Zinc-finger</keyword>
<dbReference type="GO" id="GO:0006355">
    <property type="term" value="P:regulation of DNA-templated transcription"/>
    <property type="evidence" value="ECO:0007669"/>
    <property type="project" value="InterPro"/>
</dbReference>
<comment type="caution">
    <text evidence="13">The sequence shown here is derived from an EMBL/GenBank/DDBJ whole genome shotgun (WGS) entry which is preliminary data.</text>
</comment>
<evidence type="ECO:0000256" key="11">
    <source>
        <dbReference type="RuleBase" id="RU003474"/>
    </source>
</evidence>
<reference evidence="13 14" key="1">
    <citation type="submission" date="2018-06" db="EMBL/GenBank/DDBJ databases">
        <title>Draft genome sequence of hyperthermophilic methanogen Methanothermobacter tenebrarum sp. MCM-B 1447.</title>
        <authorList>
            <person name="Pore S.D."/>
            <person name="Dagar S."/>
            <person name="Dhakephalkar P.K."/>
        </authorList>
    </citation>
    <scope>NUCLEOTIDE SEQUENCE [LARGE SCALE GENOMIC DNA]</scope>
    <source>
        <strain evidence="13 14">MCM B 1447</strain>
    </source>
</reference>
<dbReference type="PIRSF" id="PIRSF005586">
    <property type="entry name" value="RNApol_RpoM"/>
    <property type="match status" value="1"/>
</dbReference>
<protein>
    <recommendedName>
        <fullName evidence="1">Transcription factor S</fullName>
    </recommendedName>
    <alternativeName>
        <fullName evidence="7">Transcription elongation factor IIS/RNA polymerase subunit homolog</fullName>
    </alternativeName>
</protein>
<evidence type="ECO:0000313" key="14">
    <source>
        <dbReference type="Proteomes" id="UP000249782"/>
    </source>
</evidence>
<dbReference type="InterPro" id="IPR012164">
    <property type="entry name" value="Rpa12/Rpb9/Rpc10/TFS"/>
</dbReference>
<feature type="binding site" evidence="9">
    <location>
        <position position="96"/>
    </location>
    <ligand>
        <name>Zn(2+)</name>
        <dbReference type="ChEBI" id="CHEBI:29105"/>
        <label>2</label>
    </ligand>
</feature>
<keyword evidence="14" id="KW-1185">Reference proteome</keyword>
<evidence type="ECO:0000256" key="3">
    <source>
        <dbReference type="ARBA" id="ARBA00022771"/>
    </source>
</evidence>
<keyword evidence="2 9" id="KW-0479">Metal-binding</keyword>
<proteinExistence type="inferred from homology"/>
<evidence type="ECO:0000313" key="13">
    <source>
        <dbReference type="EMBL" id="RAO79665.1"/>
    </source>
</evidence>
<dbReference type="AlphaFoldDB" id="A0A328PIG9"/>
<evidence type="ECO:0000256" key="10">
    <source>
        <dbReference type="PIRSR" id="PIRSR005586-2"/>
    </source>
</evidence>
<keyword evidence="5" id="KW-0805">Transcription regulation</keyword>
<evidence type="ECO:0000256" key="7">
    <source>
        <dbReference type="ARBA" id="ARBA00032962"/>
    </source>
</evidence>
<gene>
    <name evidence="13" type="ORF">DPC56_02570</name>
</gene>
<feature type="binding site" evidence="9">
    <location>
        <position position="93"/>
    </location>
    <ligand>
        <name>Zn(2+)</name>
        <dbReference type="ChEBI" id="CHEBI:29105"/>
        <label>2</label>
    </ligand>
</feature>
<dbReference type="GO" id="GO:0008270">
    <property type="term" value="F:zinc ion binding"/>
    <property type="evidence" value="ECO:0007669"/>
    <property type="project" value="UniProtKB-KW"/>
</dbReference>
<evidence type="ECO:0000256" key="5">
    <source>
        <dbReference type="ARBA" id="ARBA00023015"/>
    </source>
</evidence>
<dbReference type="SMART" id="SM00661">
    <property type="entry name" value="RPOL9"/>
    <property type="match status" value="1"/>
</dbReference>
<feature type="binding site" evidence="9">
    <location>
        <position position="4"/>
    </location>
    <ligand>
        <name>Zn(2+)</name>
        <dbReference type="ChEBI" id="CHEBI:29105"/>
        <label>1</label>
    </ligand>
</feature>
<feature type="zinc finger region" description="C4-type" evidence="10">
    <location>
        <begin position="4"/>
        <end position="22"/>
    </location>
</feature>
<dbReference type="CDD" id="cd10511">
    <property type="entry name" value="Zn-ribbon_TFS"/>
    <property type="match status" value="1"/>
</dbReference>
<feature type="binding site" evidence="9">
    <location>
        <position position="7"/>
    </location>
    <ligand>
        <name>Zn(2+)</name>
        <dbReference type="ChEBI" id="CHEBI:29105"/>
        <label>1</label>
    </ligand>
</feature>
<dbReference type="InterPro" id="IPR006288">
    <property type="entry name" value="TFS"/>
</dbReference>
<keyword evidence="4 9" id="KW-0862">Zinc</keyword>
<dbReference type="Pfam" id="PF01096">
    <property type="entry name" value="Zn_ribbon_TFIIS"/>
    <property type="match status" value="1"/>
</dbReference>
<evidence type="ECO:0000256" key="9">
    <source>
        <dbReference type="PIRSR" id="PIRSR005586-1"/>
    </source>
</evidence>
<feature type="binding site" evidence="9">
    <location>
        <position position="22"/>
    </location>
    <ligand>
        <name>Zn(2+)</name>
        <dbReference type="ChEBI" id="CHEBI:29105"/>
        <label>1</label>
    </ligand>
</feature>
<organism evidence="13 14">
    <name type="scientific">Methanothermobacter tenebrarum</name>
    <dbReference type="NCBI Taxonomy" id="680118"/>
    <lineage>
        <taxon>Archaea</taxon>
        <taxon>Methanobacteriati</taxon>
        <taxon>Methanobacteriota</taxon>
        <taxon>Methanomada group</taxon>
        <taxon>Methanobacteria</taxon>
        <taxon>Methanobacteriales</taxon>
        <taxon>Methanobacteriaceae</taxon>
        <taxon>Methanothermobacter</taxon>
    </lineage>
</organism>
<accession>A0A328PIG9</accession>
<dbReference type="GO" id="GO:0006351">
    <property type="term" value="P:DNA-templated transcription"/>
    <property type="evidence" value="ECO:0007669"/>
    <property type="project" value="InterPro"/>
</dbReference>
<comment type="similarity">
    <text evidence="8 11">Belongs to the archaeal rpoM/eukaryotic RPA12/RPB9/RPC11 RNA polymerase family.</text>
</comment>
<dbReference type="Proteomes" id="UP000249782">
    <property type="component" value="Unassembled WGS sequence"/>
</dbReference>
<dbReference type="PANTHER" id="PTHR11239:SF12">
    <property type="entry name" value="DNA-DIRECTED RNA POLYMERASE III SUBUNIT RPC10"/>
    <property type="match status" value="1"/>
</dbReference>
<evidence type="ECO:0000256" key="1">
    <source>
        <dbReference type="ARBA" id="ARBA00018272"/>
    </source>
</evidence>
<dbReference type="NCBIfam" id="TIGR01384">
    <property type="entry name" value="TFS_arch"/>
    <property type="match status" value="1"/>
</dbReference>
<evidence type="ECO:0000256" key="8">
    <source>
        <dbReference type="PIRNR" id="PIRNR005586"/>
    </source>
</evidence>
<evidence type="ECO:0000256" key="2">
    <source>
        <dbReference type="ARBA" id="ARBA00022723"/>
    </source>
</evidence>
<dbReference type="RefSeq" id="WP_112093495.1">
    <property type="nucleotide sequence ID" value="NZ_QLOE01000002.1"/>
</dbReference>
<dbReference type="InterPro" id="IPR001529">
    <property type="entry name" value="Zn_ribbon_RPB9"/>
</dbReference>
<evidence type="ECO:0000256" key="6">
    <source>
        <dbReference type="ARBA" id="ARBA00023163"/>
    </source>
</evidence>
<dbReference type="InterPro" id="IPR001222">
    <property type="entry name" value="Znf_TFIIS"/>
</dbReference>
<dbReference type="EMBL" id="QLOE01000002">
    <property type="protein sequence ID" value="RAO79665.1"/>
    <property type="molecule type" value="Genomic_DNA"/>
</dbReference>
<dbReference type="PROSITE" id="PS51133">
    <property type="entry name" value="ZF_TFIIS_2"/>
    <property type="match status" value="1"/>
</dbReference>
<dbReference type="InterPro" id="IPR019761">
    <property type="entry name" value="DNA-dir_RNA_pol-M_15_CS"/>
</dbReference>
<dbReference type="GO" id="GO:0003899">
    <property type="term" value="F:DNA-directed RNA polymerase activity"/>
    <property type="evidence" value="ECO:0007669"/>
    <property type="project" value="InterPro"/>
</dbReference>
<dbReference type="OrthoDB" id="72957at2157"/>
<keyword evidence="6 8" id="KW-0804">Transcription</keyword>
<evidence type="ECO:0000256" key="4">
    <source>
        <dbReference type="ARBA" id="ARBA00022833"/>
    </source>
</evidence>
<dbReference type="GO" id="GO:0003676">
    <property type="term" value="F:nucleic acid binding"/>
    <property type="evidence" value="ECO:0007669"/>
    <property type="project" value="InterPro"/>
</dbReference>
<dbReference type="PROSITE" id="PS01030">
    <property type="entry name" value="RNA_POL_M_15KD"/>
    <property type="match status" value="1"/>
</dbReference>
<dbReference type="PROSITE" id="PS00466">
    <property type="entry name" value="ZF_TFIIS_1"/>
    <property type="match status" value="1"/>
</dbReference>
<name>A0A328PIG9_9EURY</name>
<feature type="binding site" evidence="9">
    <location>
        <position position="20"/>
    </location>
    <ligand>
        <name>Zn(2+)</name>
        <dbReference type="ChEBI" id="CHEBI:29105"/>
        <label>1</label>
    </ligand>
</feature>
<feature type="binding site" evidence="9">
    <location>
        <position position="68"/>
    </location>
    <ligand>
        <name>Zn(2+)</name>
        <dbReference type="ChEBI" id="CHEBI:29105"/>
        <label>2</label>
    </ligand>
</feature>
<dbReference type="SMART" id="SM00440">
    <property type="entry name" value="ZnF_C2C2"/>
    <property type="match status" value="1"/>
</dbReference>
<feature type="binding site" evidence="9">
    <location>
        <position position="65"/>
    </location>
    <ligand>
        <name>Zn(2+)</name>
        <dbReference type="ChEBI" id="CHEBI:29105"/>
        <label>2</label>
    </ligand>
</feature>
<feature type="domain" description="TFIIS-type" evidence="12">
    <location>
        <begin position="61"/>
        <end position="101"/>
    </location>
</feature>
<evidence type="ECO:0000259" key="12">
    <source>
        <dbReference type="PROSITE" id="PS51133"/>
    </source>
</evidence>
<dbReference type="SUPFAM" id="SSF57783">
    <property type="entry name" value="Zinc beta-ribbon"/>
    <property type="match status" value="1"/>
</dbReference>
<dbReference type="Gene3D" id="2.20.25.10">
    <property type="match status" value="1"/>
</dbReference>